<accession>A0A1Y6IXC5</accession>
<sequence length="35" mass="3909">MSPPDSEKPKISSLKFFLIAADPINFLSRKKSEAD</sequence>
<dbReference type="Proteomes" id="UP000196125">
    <property type="component" value="Unassembled WGS sequence"/>
</dbReference>
<reference evidence="1 2" key="1">
    <citation type="submission" date="2017-05" db="EMBL/GenBank/DDBJ databases">
        <authorList>
            <person name="Song R."/>
            <person name="Chenine A.L."/>
            <person name="Ruprecht R.M."/>
        </authorList>
    </citation>
    <scope>NUCLEOTIDE SEQUENCE [LARGE SCALE GENOMIC DNA]</scope>
    <source>
        <strain evidence="1 2">CECT 7927</strain>
    </source>
</reference>
<evidence type="ECO:0000313" key="1">
    <source>
        <dbReference type="EMBL" id="SMS02325.1"/>
    </source>
</evidence>
<gene>
    <name evidence="1" type="ORF">VIM7927_03645</name>
</gene>
<dbReference type="EMBL" id="FXXI01000009">
    <property type="protein sequence ID" value="SMS02325.1"/>
    <property type="molecule type" value="Genomic_DNA"/>
</dbReference>
<evidence type="ECO:0000313" key="2">
    <source>
        <dbReference type="Proteomes" id="UP000196125"/>
    </source>
</evidence>
<name>A0A1Y6IXC5_9VIBR</name>
<protein>
    <submittedName>
        <fullName evidence="1">Uncharacterized protein</fullName>
    </submittedName>
</protein>
<dbReference type="AlphaFoldDB" id="A0A1Y6IXC5"/>
<proteinExistence type="predicted"/>
<organism evidence="1 2">
    <name type="scientific">Vibrio mangrovi</name>
    <dbReference type="NCBI Taxonomy" id="474394"/>
    <lineage>
        <taxon>Bacteria</taxon>
        <taxon>Pseudomonadati</taxon>
        <taxon>Pseudomonadota</taxon>
        <taxon>Gammaproteobacteria</taxon>
        <taxon>Vibrionales</taxon>
        <taxon>Vibrionaceae</taxon>
        <taxon>Vibrio</taxon>
    </lineage>
</organism>